<dbReference type="Pfam" id="PF11306">
    <property type="entry name" value="DUF3108"/>
    <property type="match status" value="1"/>
</dbReference>
<feature type="region of interest" description="Disordered" evidence="1">
    <location>
        <begin position="59"/>
        <end position="78"/>
    </location>
</feature>
<keyword evidence="2" id="KW-0732">Signal</keyword>
<dbReference type="KEGG" id="ares:IWH25_17625"/>
<proteinExistence type="predicted"/>
<reference evidence="3" key="1">
    <citation type="submission" date="2020-11" db="EMBL/GenBank/DDBJ databases">
        <title>Azospira restricta DSM 18626 genome sequence.</title>
        <authorList>
            <person name="Moe W.M."/>
        </authorList>
    </citation>
    <scope>NUCLEOTIDE SEQUENCE</scope>
    <source>
        <strain evidence="3">DSM 18626</strain>
    </source>
</reference>
<name>A0A974SNA7_9RHOO</name>
<evidence type="ECO:0000256" key="1">
    <source>
        <dbReference type="SAM" id="MobiDB-lite"/>
    </source>
</evidence>
<feature type="signal peptide" evidence="2">
    <location>
        <begin position="1"/>
        <end position="17"/>
    </location>
</feature>
<dbReference type="RefSeq" id="WP_203387063.1">
    <property type="nucleotide sequence ID" value="NZ_CP064781.1"/>
</dbReference>
<keyword evidence="4" id="KW-1185">Reference proteome</keyword>
<organism evidence="3 4">
    <name type="scientific">Azospira restricta</name>
    <dbReference type="NCBI Taxonomy" id="404405"/>
    <lineage>
        <taxon>Bacteria</taxon>
        <taxon>Pseudomonadati</taxon>
        <taxon>Pseudomonadota</taxon>
        <taxon>Betaproteobacteria</taxon>
        <taxon>Rhodocyclales</taxon>
        <taxon>Rhodocyclaceae</taxon>
        <taxon>Azospira</taxon>
    </lineage>
</organism>
<protein>
    <submittedName>
        <fullName evidence="3">DUF3108 domain-containing protein</fullName>
    </submittedName>
</protein>
<evidence type="ECO:0000313" key="3">
    <source>
        <dbReference type="EMBL" id="QRJ63535.1"/>
    </source>
</evidence>
<dbReference type="InterPro" id="IPR021457">
    <property type="entry name" value="DUF3108"/>
</dbReference>
<feature type="chain" id="PRO_5036741418" evidence="2">
    <location>
        <begin position="18"/>
        <end position="346"/>
    </location>
</feature>
<gene>
    <name evidence="3" type="ORF">IWH25_17625</name>
</gene>
<dbReference type="EMBL" id="CP064781">
    <property type="protein sequence ID" value="QRJ63535.1"/>
    <property type="molecule type" value="Genomic_DNA"/>
</dbReference>
<sequence>MPFALAAALLASLGLHAAALLLPDVEPAPTPSPEPAPLQAEIVLQPRVAPVAVPPAPAARAAKPARRPVRPPSAPPAVAATEVAATEVAATEAAAGVDAVADAGAAAAAPPSSEAMPSAAEPPAAVEPAATSPQLPASGEIRYVVHRGDPPTLIGSARHRWQMADGRYRIESVMETTGVAAWLRAVRVETESSGALVAGGLQPERYVSRRLDRERERVEQVDFDREAGLVRFGKGATAPLPAGAQDLLSFNYQLGWLARTGDLAIATGRKLGTYRLELLGKEWVETPRQPMWTLHFRASGETTTEVWLAPDNYLLPVKIRHIDKKGESFEQLAEDIRLDPPPAAAP</sequence>
<feature type="region of interest" description="Disordered" evidence="1">
    <location>
        <begin position="108"/>
        <end position="133"/>
    </location>
</feature>
<dbReference type="Proteomes" id="UP000663444">
    <property type="component" value="Chromosome"/>
</dbReference>
<evidence type="ECO:0000313" key="4">
    <source>
        <dbReference type="Proteomes" id="UP000663444"/>
    </source>
</evidence>
<evidence type="ECO:0000256" key="2">
    <source>
        <dbReference type="SAM" id="SignalP"/>
    </source>
</evidence>
<dbReference type="AlphaFoldDB" id="A0A974SNA7"/>
<accession>A0A974SNA7</accession>